<dbReference type="RefSeq" id="WP_166248059.1">
    <property type="nucleotide sequence ID" value="NZ_CP049616.1"/>
</dbReference>
<dbReference type="Proteomes" id="UP000502928">
    <property type="component" value="Chromosome"/>
</dbReference>
<gene>
    <name evidence="1" type="ORF">GVT53_07485</name>
</gene>
<dbReference type="AlphaFoldDB" id="A0A6G7J0Y7"/>
<name>A0A6G7J0Y7_9FLAO</name>
<protein>
    <submittedName>
        <fullName evidence="1">Uncharacterized protein</fullName>
    </submittedName>
</protein>
<dbReference type="EMBL" id="CP049616">
    <property type="protein sequence ID" value="QII44523.1"/>
    <property type="molecule type" value="Genomic_DNA"/>
</dbReference>
<sequence>MNFSISNTEGDNSFYFHFYSDAEEPVRIPNTPLQERGDGKIDFNDYQISEFKRDHLSHHHSGAIHSKDKKGNKLTDGNKGINFDDIEVSRLVMVCAPVQIDKLPIHKKLDNTKDIIIHLKDDIQAFTLHYDVYRKSKIKEMDISNPNLLFGGYIMVAMENKDFGLRIYAQRVGGKPFWPPFNLILNIIGE</sequence>
<reference evidence="1 2" key="1">
    <citation type="submission" date="2020-02" db="EMBL/GenBank/DDBJ databases">
        <title>Complete genome of Muricauda sp. 501str8.</title>
        <authorList>
            <person name="Dong B."/>
            <person name="Zhu S."/>
            <person name="Yang J."/>
            <person name="Chen J."/>
        </authorList>
    </citation>
    <scope>NUCLEOTIDE SEQUENCE [LARGE SCALE GENOMIC DNA]</scope>
    <source>
        <strain evidence="1 2">501str8</strain>
    </source>
</reference>
<organism evidence="1 2">
    <name type="scientific">Flagellimonas oceani</name>
    <dbReference type="NCBI Taxonomy" id="2698672"/>
    <lineage>
        <taxon>Bacteria</taxon>
        <taxon>Pseudomonadati</taxon>
        <taxon>Bacteroidota</taxon>
        <taxon>Flavobacteriia</taxon>
        <taxon>Flavobacteriales</taxon>
        <taxon>Flavobacteriaceae</taxon>
        <taxon>Flagellimonas</taxon>
    </lineage>
</organism>
<evidence type="ECO:0000313" key="1">
    <source>
        <dbReference type="EMBL" id="QII44523.1"/>
    </source>
</evidence>
<proteinExistence type="predicted"/>
<dbReference type="KEGG" id="mut:GVT53_07485"/>
<evidence type="ECO:0000313" key="2">
    <source>
        <dbReference type="Proteomes" id="UP000502928"/>
    </source>
</evidence>
<keyword evidence="2" id="KW-1185">Reference proteome</keyword>
<accession>A0A6G7J0Y7</accession>